<comment type="pathway">
    <text evidence="1">Amino-acid biosynthesis; L-histidine biosynthesis; L-histidine from 5-phospho-alpha-D-ribose 1-diphosphate: step 5/9.</text>
</comment>
<evidence type="ECO:0000313" key="13">
    <source>
        <dbReference type="Proteomes" id="UP000030787"/>
    </source>
</evidence>
<comment type="subunit">
    <text evidence="2">Heterodimer of HisH and HisF.</text>
</comment>
<evidence type="ECO:0000256" key="5">
    <source>
        <dbReference type="ARBA" id="ARBA00022962"/>
    </source>
</evidence>
<dbReference type="Gene3D" id="3.40.50.880">
    <property type="match status" value="1"/>
</dbReference>
<dbReference type="EMBL" id="CP010070">
    <property type="protein sequence ID" value="AIZ56140.1"/>
    <property type="molecule type" value="Genomic_DNA"/>
</dbReference>
<keyword evidence="5" id="KW-0315">Glutamine amidotransferase</keyword>
<protein>
    <submittedName>
        <fullName evidence="12">HisH protein</fullName>
    </submittedName>
</protein>
<evidence type="ECO:0000313" key="12">
    <source>
        <dbReference type="EMBL" id="AIZ56140.1"/>
    </source>
</evidence>
<dbReference type="NCBIfam" id="TIGR01855">
    <property type="entry name" value="IMP_synth_hisH"/>
    <property type="match status" value="1"/>
</dbReference>
<dbReference type="PIRSF" id="PIRSF000495">
    <property type="entry name" value="Amidotransf_hisH"/>
    <property type="match status" value="1"/>
</dbReference>
<evidence type="ECO:0000256" key="3">
    <source>
        <dbReference type="ARBA" id="ARBA00022605"/>
    </source>
</evidence>
<dbReference type="STRING" id="1577791.Mpt1_c02400"/>
<dbReference type="PANTHER" id="PTHR42701">
    <property type="entry name" value="IMIDAZOLE GLYCEROL PHOSPHATE SYNTHASE SUBUNIT HISH"/>
    <property type="match status" value="1"/>
</dbReference>
<dbReference type="InterPro" id="IPR029062">
    <property type="entry name" value="Class_I_gatase-like"/>
</dbReference>
<feature type="domain" description="Glutamine amidotransferase" evidence="11">
    <location>
        <begin position="2"/>
        <end position="187"/>
    </location>
</feature>
<evidence type="ECO:0000256" key="4">
    <source>
        <dbReference type="ARBA" id="ARBA00022801"/>
    </source>
</evidence>
<evidence type="ECO:0000256" key="10">
    <source>
        <dbReference type="PIRSR" id="PIRSR000495-1"/>
    </source>
</evidence>
<comment type="catalytic activity">
    <reaction evidence="9">
        <text>L-glutamine + H2O = L-glutamate + NH4(+)</text>
        <dbReference type="Rhea" id="RHEA:15889"/>
        <dbReference type="ChEBI" id="CHEBI:15377"/>
        <dbReference type="ChEBI" id="CHEBI:28938"/>
        <dbReference type="ChEBI" id="CHEBI:29985"/>
        <dbReference type="ChEBI" id="CHEBI:58359"/>
        <dbReference type="EC" id="3.5.1.2"/>
    </reaction>
</comment>
<proteinExistence type="predicted"/>
<dbReference type="GO" id="GO:0000107">
    <property type="term" value="F:imidazoleglycerol-phosphate synthase activity"/>
    <property type="evidence" value="ECO:0007669"/>
    <property type="project" value="TreeGrafter"/>
</dbReference>
<dbReference type="Pfam" id="PF00117">
    <property type="entry name" value="GATase"/>
    <property type="match status" value="1"/>
</dbReference>
<dbReference type="AlphaFoldDB" id="A0A0A7LAI3"/>
<dbReference type="InterPro" id="IPR017926">
    <property type="entry name" value="GATASE"/>
</dbReference>
<keyword evidence="6" id="KW-0368">Histidine biosynthesis</keyword>
<dbReference type="PANTHER" id="PTHR42701:SF1">
    <property type="entry name" value="IMIDAZOLE GLYCEROL PHOSPHATE SYNTHASE SUBUNIT HISH"/>
    <property type="match status" value="1"/>
</dbReference>
<evidence type="ECO:0000256" key="9">
    <source>
        <dbReference type="ARBA" id="ARBA00049534"/>
    </source>
</evidence>
<dbReference type="GO" id="GO:0000105">
    <property type="term" value="P:L-histidine biosynthetic process"/>
    <property type="evidence" value="ECO:0007669"/>
    <property type="project" value="UniProtKB-UniPathway"/>
</dbReference>
<evidence type="ECO:0000259" key="11">
    <source>
        <dbReference type="Pfam" id="PF00117"/>
    </source>
</evidence>
<sequence>MADYGVGNLHSVKKAFERNGATVIVTANMKDLLDSECIVFPGVGAFDSTMERLLPYRNEIRKRLLSGIPALGICIGVQIMFDSSEEGSSPGIGAFGGKVIKLSSERVPHMGWNSVESSDALMDKIEEKQFYFANSFRGSPDNKKEIVGTTEYDGEVFPSFFRKANTYGTQFHPEKSSDSGLRLIKNFIDFAEDNI</sequence>
<reference evidence="12 13" key="1">
    <citation type="journal article" date="2014" name="Appl. Environ. Microbiol.">
        <title>Comparative Genome Analysis of 'Candidatus Methanoplasma termitum' Indicates a New Mode of Energy Metabolism in the Seventh Order of Methanogens.</title>
        <authorList>
            <person name="Lang K."/>
            <person name="Schuldes J."/>
            <person name="Klingl A."/>
            <person name="Poehlein A."/>
            <person name="Daniel R."/>
            <person name="Brune A."/>
        </authorList>
    </citation>
    <scope>NUCLEOTIDE SEQUENCE [LARGE SCALE GENOMIC DNA]</scope>
    <source>
        <strain evidence="13">Mpt1</strain>
    </source>
</reference>
<comment type="catalytic activity">
    <reaction evidence="8">
        <text>5-[(5-phospho-1-deoxy-D-ribulos-1-ylimino)methylamino]-1-(5-phospho-beta-D-ribosyl)imidazole-4-carboxamide + L-glutamine = D-erythro-1-(imidazol-4-yl)glycerol 3-phosphate + 5-amino-1-(5-phospho-beta-D-ribosyl)imidazole-4-carboxamide + L-glutamate + H(+)</text>
        <dbReference type="Rhea" id="RHEA:24793"/>
        <dbReference type="ChEBI" id="CHEBI:15378"/>
        <dbReference type="ChEBI" id="CHEBI:29985"/>
        <dbReference type="ChEBI" id="CHEBI:58278"/>
        <dbReference type="ChEBI" id="CHEBI:58359"/>
        <dbReference type="ChEBI" id="CHEBI:58475"/>
        <dbReference type="ChEBI" id="CHEBI:58525"/>
        <dbReference type="EC" id="4.3.2.10"/>
    </reaction>
</comment>
<feature type="active site" evidence="10">
    <location>
        <position position="174"/>
    </location>
</feature>
<dbReference type="Proteomes" id="UP000030787">
    <property type="component" value="Chromosome"/>
</dbReference>
<feature type="active site" description="Nucleophile" evidence="10">
    <location>
        <position position="74"/>
    </location>
</feature>
<name>A0A0A7LAI3_9ARCH</name>
<evidence type="ECO:0000256" key="6">
    <source>
        <dbReference type="ARBA" id="ARBA00023102"/>
    </source>
</evidence>
<organism evidence="12 13">
    <name type="scientific">Candidatus Methanoplasma termitum</name>
    <dbReference type="NCBI Taxonomy" id="1577791"/>
    <lineage>
        <taxon>Archaea</taxon>
        <taxon>Methanobacteriati</taxon>
        <taxon>Thermoplasmatota</taxon>
        <taxon>Thermoplasmata</taxon>
        <taxon>Methanomassiliicoccales</taxon>
        <taxon>Methanomassiliicoccaceae</taxon>
        <taxon>Candidatus Methanoplasma</taxon>
    </lineage>
</organism>
<evidence type="ECO:0000256" key="7">
    <source>
        <dbReference type="ARBA" id="ARBA00023239"/>
    </source>
</evidence>
<evidence type="ECO:0000256" key="2">
    <source>
        <dbReference type="ARBA" id="ARBA00011152"/>
    </source>
</evidence>
<dbReference type="GO" id="GO:0004359">
    <property type="term" value="F:glutaminase activity"/>
    <property type="evidence" value="ECO:0007669"/>
    <property type="project" value="UniProtKB-EC"/>
</dbReference>
<dbReference type="CDD" id="cd01748">
    <property type="entry name" value="GATase1_IGP_Synthase"/>
    <property type="match status" value="1"/>
</dbReference>
<dbReference type="KEGG" id="mear:Mpt1_c02400"/>
<keyword evidence="7" id="KW-0456">Lyase</keyword>
<dbReference type="SUPFAM" id="SSF52317">
    <property type="entry name" value="Class I glutamine amidotransferase-like"/>
    <property type="match status" value="1"/>
</dbReference>
<evidence type="ECO:0000256" key="8">
    <source>
        <dbReference type="ARBA" id="ARBA00047838"/>
    </source>
</evidence>
<dbReference type="GO" id="GO:0016829">
    <property type="term" value="F:lyase activity"/>
    <property type="evidence" value="ECO:0007669"/>
    <property type="project" value="UniProtKB-KW"/>
</dbReference>
<accession>A0A0A7LAI3</accession>
<feature type="active site" evidence="10">
    <location>
        <position position="172"/>
    </location>
</feature>
<gene>
    <name evidence="12" type="primary">hisH</name>
    <name evidence="12" type="ORF">Mpt1_c02400</name>
</gene>
<keyword evidence="13" id="KW-1185">Reference proteome</keyword>
<dbReference type="PROSITE" id="PS51273">
    <property type="entry name" value="GATASE_TYPE_1"/>
    <property type="match status" value="1"/>
</dbReference>
<keyword evidence="3" id="KW-0028">Amino-acid biosynthesis</keyword>
<dbReference type="InterPro" id="IPR010139">
    <property type="entry name" value="Imidazole-glycPsynth_HisH"/>
</dbReference>
<dbReference type="HOGENOM" id="CLU_071837_2_2_2"/>
<evidence type="ECO:0000256" key="1">
    <source>
        <dbReference type="ARBA" id="ARBA00005091"/>
    </source>
</evidence>
<dbReference type="UniPathway" id="UPA00031">
    <property type="reaction ID" value="UER00010"/>
</dbReference>
<keyword evidence="4" id="KW-0378">Hydrolase</keyword>